<dbReference type="RefSeq" id="WP_131448432.1">
    <property type="nucleotide sequence ID" value="NZ_SJZB01000046.1"/>
</dbReference>
<keyword evidence="1" id="KW-0732">Signal</keyword>
<comment type="caution">
    <text evidence="2">The sequence shown here is derived from an EMBL/GenBank/DDBJ whole genome shotgun (WGS) entry which is preliminary data.</text>
</comment>
<protein>
    <submittedName>
        <fullName evidence="2">Uncharacterized protein</fullName>
    </submittedName>
</protein>
<dbReference type="Proteomes" id="UP000295443">
    <property type="component" value="Unassembled WGS sequence"/>
</dbReference>
<organism evidence="2 3">
    <name type="scientific">Parasulfuritortus cantonensis</name>
    <dbReference type="NCBI Taxonomy" id="2528202"/>
    <lineage>
        <taxon>Bacteria</taxon>
        <taxon>Pseudomonadati</taxon>
        <taxon>Pseudomonadota</taxon>
        <taxon>Betaproteobacteria</taxon>
        <taxon>Nitrosomonadales</taxon>
        <taxon>Thiobacillaceae</taxon>
        <taxon>Parasulfuritortus</taxon>
    </lineage>
</organism>
<dbReference type="EMBL" id="SJZB01000046">
    <property type="protein sequence ID" value="TCJ11971.1"/>
    <property type="molecule type" value="Genomic_DNA"/>
</dbReference>
<feature type="signal peptide" evidence="1">
    <location>
        <begin position="1"/>
        <end position="25"/>
    </location>
</feature>
<keyword evidence="3" id="KW-1185">Reference proteome</keyword>
<evidence type="ECO:0000313" key="3">
    <source>
        <dbReference type="Proteomes" id="UP000295443"/>
    </source>
</evidence>
<proteinExistence type="predicted"/>
<accession>A0A4R1B2C4</accession>
<dbReference type="AlphaFoldDB" id="A0A4R1B2C4"/>
<dbReference type="PROSITE" id="PS51318">
    <property type="entry name" value="TAT"/>
    <property type="match status" value="1"/>
</dbReference>
<dbReference type="InterPro" id="IPR006311">
    <property type="entry name" value="TAT_signal"/>
</dbReference>
<evidence type="ECO:0000313" key="2">
    <source>
        <dbReference type="EMBL" id="TCJ11971.1"/>
    </source>
</evidence>
<gene>
    <name evidence="2" type="ORF">EZJ19_13490</name>
</gene>
<evidence type="ECO:0000256" key="1">
    <source>
        <dbReference type="SAM" id="SignalP"/>
    </source>
</evidence>
<sequence>MPLPSRPLARRLFLAAALLAPGAGAAAAEATPAPADFSPYVARLVGNLCPAFVAQIADKPAIAPMLRRRPIDVADVCACTERGFLADGRLRSEFARPPEQVAENMKTDNLRAYFTMRLLQATMACLAAEFSDILADNDPARR</sequence>
<name>A0A4R1B2C4_9PROT</name>
<feature type="chain" id="PRO_5020678207" evidence="1">
    <location>
        <begin position="26"/>
        <end position="142"/>
    </location>
</feature>
<reference evidence="2 3" key="1">
    <citation type="submission" date="2019-03" db="EMBL/GenBank/DDBJ databases">
        <title>Genome sequence of Thiobacillaceae bacterium LSR1, a sulfur-oxidizing bacterium isolated from freshwater sediment.</title>
        <authorList>
            <person name="Li S."/>
        </authorList>
    </citation>
    <scope>NUCLEOTIDE SEQUENCE [LARGE SCALE GENOMIC DNA]</scope>
    <source>
        <strain evidence="2 3">LSR1</strain>
    </source>
</reference>